<reference evidence="2" key="1">
    <citation type="submission" date="2020-03" db="EMBL/GenBank/DDBJ databases">
        <authorList>
            <person name="Weist P."/>
        </authorList>
    </citation>
    <scope>NUCLEOTIDE SEQUENCE</scope>
</reference>
<keyword evidence="3" id="KW-1185">Reference proteome</keyword>
<accession>A0A9N7VWK4</accession>
<evidence type="ECO:0000256" key="1">
    <source>
        <dbReference type="SAM" id="MobiDB-lite"/>
    </source>
</evidence>
<evidence type="ECO:0000313" key="2">
    <source>
        <dbReference type="EMBL" id="CAB1460702.1"/>
    </source>
</evidence>
<comment type="caution">
    <text evidence="2">The sequence shown here is derived from an EMBL/GenBank/DDBJ whole genome shotgun (WGS) entry which is preliminary data.</text>
</comment>
<evidence type="ECO:0000313" key="3">
    <source>
        <dbReference type="Proteomes" id="UP001153269"/>
    </source>
</evidence>
<sequence>MAKKAGGKEKEGHRERDSRQSLEACDPRVRNSLKTKKEVEENRRCLEDSCPLGEEDTTMFLYCKQHSQASYKFGEKEVRLLTVHILPCGTSAGHIHHTLMLMAVTDLHTLHRTQNAPTLPSAIPHPPLSQHGKGDLTQK</sequence>
<organism evidence="2 3">
    <name type="scientific">Pleuronectes platessa</name>
    <name type="common">European plaice</name>
    <dbReference type="NCBI Taxonomy" id="8262"/>
    <lineage>
        <taxon>Eukaryota</taxon>
        <taxon>Metazoa</taxon>
        <taxon>Chordata</taxon>
        <taxon>Craniata</taxon>
        <taxon>Vertebrata</taxon>
        <taxon>Euteleostomi</taxon>
        <taxon>Actinopterygii</taxon>
        <taxon>Neopterygii</taxon>
        <taxon>Teleostei</taxon>
        <taxon>Neoteleostei</taxon>
        <taxon>Acanthomorphata</taxon>
        <taxon>Carangaria</taxon>
        <taxon>Pleuronectiformes</taxon>
        <taxon>Pleuronectoidei</taxon>
        <taxon>Pleuronectidae</taxon>
        <taxon>Pleuronectes</taxon>
    </lineage>
</organism>
<feature type="region of interest" description="Disordered" evidence="1">
    <location>
        <begin position="1"/>
        <end position="41"/>
    </location>
</feature>
<gene>
    <name evidence="2" type="ORF">PLEPLA_LOCUS48574</name>
</gene>
<dbReference type="Proteomes" id="UP001153269">
    <property type="component" value="Unassembled WGS sequence"/>
</dbReference>
<name>A0A9N7VWK4_PLEPL</name>
<dbReference type="EMBL" id="CADEAL010004490">
    <property type="protein sequence ID" value="CAB1460702.1"/>
    <property type="molecule type" value="Genomic_DNA"/>
</dbReference>
<protein>
    <submittedName>
        <fullName evidence="2">Uncharacterized protein</fullName>
    </submittedName>
</protein>
<dbReference type="AlphaFoldDB" id="A0A9N7VWK4"/>
<proteinExistence type="predicted"/>
<feature type="region of interest" description="Disordered" evidence="1">
    <location>
        <begin position="116"/>
        <end position="139"/>
    </location>
</feature>